<keyword evidence="6 13" id="KW-0812">Transmembrane</keyword>
<comment type="similarity">
    <text evidence="3">Belongs to the very long-chain fatty acids dehydratase HACD family.</text>
</comment>
<evidence type="ECO:0000256" key="9">
    <source>
        <dbReference type="ARBA" id="ARBA00023098"/>
    </source>
</evidence>
<dbReference type="GO" id="GO:0030497">
    <property type="term" value="P:fatty acid elongation"/>
    <property type="evidence" value="ECO:0007669"/>
    <property type="project" value="TreeGrafter"/>
</dbReference>
<dbReference type="EMBL" id="HBFJ01000667">
    <property type="protein sequence ID" value="CAD8733345.1"/>
    <property type="molecule type" value="Transcribed_RNA"/>
</dbReference>
<evidence type="ECO:0000256" key="2">
    <source>
        <dbReference type="ARBA" id="ARBA00005194"/>
    </source>
</evidence>
<comment type="pathway">
    <text evidence="2">Lipid metabolism; fatty acid biosynthesis.</text>
</comment>
<keyword evidence="9" id="KW-0443">Lipid metabolism</keyword>
<evidence type="ECO:0000256" key="11">
    <source>
        <dbReference type="ARBA" id="ARBA00023160"/>
    </source>
</evidence>
<feature type="transmembrane region" description="Helical" evidence="13">
    <location>
        <begin position="92"/>
        <end position="110"/>
    </location>
</feature>
<organism evidence="14">
    <name type="scientific">Skeletonema marinoi</name>
    <dbReference type="NCBI Taxonomy" id="267567"/>
    <lineage>
        <taxon>Eukaryota</taxon>
        <taxon>Sar</taxon>
        <taxon>Stramenopiles</taxon>
        <taxon>Ochrophyta</taxon>
        <taxon>Bacillariophyta</taxon>
        <taxon>Coscinodiscophyceae</taxon>
        <taxon>Thalassiosirophycidae</taxon>
        <taxon>Thalassiosirales</taxon>
        <taxon>Skeletonemataceae</taxon>
        <taxon>Skeletonema</taxon>
        <taxon>Skeletonema marinoi-dohrnii complex</taxon>
    </lineage>
</organism>
<feature type="transmembrane region" description="Helical" evidence="13">
    <location>
        <begin position="153"/>
        <end position="176"/>
    </location>
</feature>
<protein>
    <recommendedName>
        <fullName evidence="4">very-long-chain (3R)-3-hydroxyacyl-CoA dehydratase</fullName>
        <ecNumber evidence="4">4.2.1.134</ecNumber>
    </recommendedName>
</protein>
<feature type="transmembrane region" description="Helical" evidence="13">
    <location>
        <begin position="122"/>
        <end position="141"/>
    </location>
</feature>
<dbReference type="GO" id="GO:0042761">
    <property type="term" value="P:very long-chain fatty acid biosynthetic process"/>
    <property type="evidence" value="ECO:0007669"/>
    <property type="project" value="TreeGrafter"/>
</dbReference>
<evidence type="ECO:0000256" key="6">
    <source>
        <dbReference type="ARBA" id="ARBA00022692"/>
    </source>
</evidence>
<dbReference type="GO" id="GO:0005789">
    <property type="term" value="C:endoplasmic reticulum membrane"/>
    <property type="evidence" value="ECO:0007669"/>
    <property type="project" value="TreeGrafter"/>
</dbReference>
<evidence type="ECO:0000256" key="7">
    <source>
        <dbReference type="ARBA" id="ARBA00022832"/>
    </source>
</evidence>
<dbReference type="PANTHER" id="PTHR11035">
    <property type="entry name" value="VERY-LONG-CHAIN (3R)-3-HYDROXYACYL-COA DEHYDRATASE"/>
    <property type="match status" value="1"/>
</dbReference>
<evidence type="ECO:0000256" key="13">
    <source>
        <dbReference type="SAM" id="Phobius"/>
    </source>
</evidence>
<dbReference type="PANTHER" id="PTHR11035:SF35">
    <property type="entry name" value="VERY-LONG-CHAIN (3R)-3-HYDROXYACYL-COA DEHYDRATASE"/>
    <property type="match status" value="1"/>
</dbReference>
<dbReference type="AlphaFoldDB" id="A0A7S0TID6"/>
<dbReference type="UniPathway" id="UPA00094"/>
<keyword evidence="7" id="KW-0276">Fatty acid metabolism</keyword>
<dbReference type="GO" id="GO:0102158">
    <property type="term" value="F:very-long-chain (3R)-3-hydroxyacyl-CoA dehydratase activity"/>
    <property type="evidence" value="ECO:0007669"/>
    <property type="project" value="UniProtKB-EC"/>
</dbReference>
<reference evidence="14" key="1">
    <citation type="submission" date="2021-01" db="EMBL/GenBank/DDBJ databases">
        <authorList>
            <person name="Corre E."/>
            <person name="Pelletier E."/>
            <person name="Niang G."/>
            <person name="Scheremetjew M."/>
            <person name="Finn R."/>
            <person name="Kale V."/>
            <person name="Holt S."/>
            <person name="Cochrane G."/>
            <person name="Meng A."/>
            <person name="Brown T."/>
            <person name="Cohen L."/>
        </authorList>
    </citation>
    <scope>NUCLEOTIDE SEQUENCE</scope>
    <source>
        <strain evidence="14">SM1012Hels-07</strain>
    </source>
</reference>
<name>A0A7S0TID6_9STRA</name>
<keyword evidence="12" id="KW-0456">Lyase</keyword>
<dbReference type="GO" id="GO:0030148">
    <property type="term" value="P:sphingolipid biosynthetic process"/>
    <property type="evidence" value="ECO:0007669"/>
    <property type="project" value="TreeGrafter"/>
</dbReference>
<evidence type="ECO:0000313" key="14">
    <source>
        <dbReference type="EMBL" id="CAD8733345.1"/>
    </source>
</evidence>
<sequence length="245" mass="26954">MDATIFTFLNMGALLGWTFVLFLLLSQLSATQAFLPLIIQQLTLPFFDTPIFDTTTSFPDDRLPIINLLLFLEGICFIEVGRIAIGQLKGNLVLGVILHLIRMSCLLIVLPAGLTSPSDTKVMISTLVLYSWALTEVGRYPMYLFPSSAMARYVRLVLPIVTFPVGAFAEAVGAYWHLKQLLLVGADDAATRSPFHWVQVGLLIMVVGINSLLGPTMAYPALLKKGLPVLLGKNDKSKSTRKKKD</sequence>
<evidence type="ECO:0000256" key="1">
    <source>
        <dbReference type="ARBA" id="ARBA00004141"/>
    </source>
</evidence>
<keyword evidence="5" id="KW-0444">Lipid biosynthesis</keyword>
<evidence type="ECO:0000256" key="10">
    <source>
        <dbReference type="ARBA" id="ARBA00023136"/>
    </source>
</evidence>
<evidence type="ECO:0000256" key="5">
    <source>
        <dbReference type="ARBA" id="ARBA00022516"/>
    </source>
</evidence>
<gene>
    <name evidence="14" type="ORF">SMAR0319_LOCUS494</name>
</gene>
<dbReference type="InterPro" id="IPR007482">
    <property type="entry name" value="Tyr_Pase-like_PTPLA"/>
</dbReference>
<evidence type="ECO:0000256" key="4">
    <source>
        <dbReference type="ARBA" id="ARBA00013122"/>
    </source>
</evidence>
<evidence type="ECO:0000256" key="12">
    <source>
        <dbReference type="ARBA" id="ARBA00023239"/>
    </source>
</evidence>
<feature type="transmembrane region" description="Helical" evidence="13">
    <location>
        <begin position="196"/>
        <end position="215"/>
    </location>
</feature>
<evidence type="ECO:0000256" key="8">
    <source>
        <dbReference type="ARBA" id="ARBA00022989"/>
    </source>
</evidence>
<proteinExistence type="inferred from homology"/>
<feature type="transmembrane region" description="Helical" evidence="13">
    <location>
        <begin position="65"/>
        <end position="85"/>
    </location>
</feature>
<comment type="subcellular location">
    <subcellularLocation>
        <location evidence="1">Membrane</location>
        <topology evidence="1">Multi-pass membrane protein</topology>
    </subcellularLocation>
</comment>
<dbReference type="Pfam" id="PF04387">
    <property type="entry name" value="PTPLA"/>
    <property type="match status" value="1"/>
</dbReference>
<keyword evidence="10 13" id="KW-0472">Membrane</keyword>
<accession>A0A7S0TID6</accession>
<evidence type="ECO:0000256" key="3">
    <source>
        <dbReference type="ARBA" id="ARBA00007811"/>
    </source>
</evidence>
<keyword evidence="8 13" id="KW-1133">Transmembrane helix</keyword>
<keyword evidence="11" id="KW-0275">Fatty acid biosynthesis</keyword>
<dbReference type="EC" id="4.2.1.134" evidence="4"/>